<feature type="chain" id="PRO_5002110852" evidence="1">
    <location>
        <begin position="37"/>
        <end position="421"/>
    </location>
</feature>
<accession>A0A0B6WVE1</accession>
<evidence type="ECO:0000259" key="2">
    <source>
        <dbReference type="Pfam" id="PF01979"/>
    </source>
</evidence>
<keyword evidence="1" id="KW-0732">Signal</keyword>
<dbReference type="RefSeq" id="WP_211197628.1">
    <property type="nucleotide sequence ID" value="NZ_CBXV010000004.1"/>
</dbReference>
<protein>
    <submittedName>
        <fullName evidence="3">Amidohydrolase, imidazolonepropionase</fullName>
    </submittedName>
</protein>
<organism evidence="3 4">
    <name type="scientific">Pyrinomonas methylaliphatogenes</name>
    <dbReference type="NCBI Taxonomy" id="454194"/>
    <lineage>
        <taxon>Bacteria</taxon>
        <taxon>Pseudomonadati</taxon>
        <taxon>Acidobacteriota</taxon>
        <taxon>Blastocatellia</taxon>
        <taxon>Blastocatellales</taxon>
        <taxon>Pyrinomonadaceae</taxon>
        <taxon>Pyrinomonas</taxon>
    </lineage>
</organism>
<dbReference type="GO" id="GO:0016810">
    <property type="term" value="F:hydrolase activity, acting on carbon-nitrogen (but not peptide) bonds"/>
    <property type="evidence" value="ECO:0007669"/>
    <property type="project" value="InterPro"/>
</dbReference>
<dbReference type="InterPro" id="IPR011059">
    <property type="entry name" value="Metal-dep_hydrolase_composite"/>
</dbReference>
<dbReference type="Pfam" id="PF01979">
    <property type="entry name" value="Amidohydro_1"/>
    <property type="match status" value="1"/>
</dbReference>
<dbReference type="SUPFAM" id="SSF51338">
    <property type="entry name" value="Composite domain of metallo-dependent hydrolases"/>
    <property type="match status" value="1"/>
</dbReference>
<dbReference type="PANTHER" id="PTHR43135:SF3">
    <property type="entry name" value="ALPHA-D-RIBOSE 1-METHYLPHOSPHONATE 5-TRIPHOSPHATE DIPHOSPHATASE"/>
    <property type="match status" value="1"/>
</dbReference>
<dbReference type="STRING" id="454194.PYK22_01256"/>
<dbReference type="InterPro" id="IPR006680">
    <property type="entry name" value="Amidohydro-rel"/>
</dbReference>
<name>A0A0B6WVE1_9BACT</name>
<reference evidence="3 4" key="1">
    <citation type="submission" date="2013-12" db="EMBL/GenBank/DDBJ databases">
        <authorList>
            <person name="Stott M."/>
        </authorList>
    </citation>
    <scope>NUCLEOTIDE SEQUENCE [LARGE SCALE GENOMIC DNA]</scope>
    <source>
        <strain evidence="3 4">K22</strain>
    </source>
</reference>
<keyword evidence="4" id="KW-1185">Reference proteome</keyword>
<dbReference type="PANTHER" id="PTHR43135">
    <property type="entry name" value="ALPHA-D-RIBOSE 1-METHYLPHOSPHONATE 5-TRIPHOSPHATE DIPHOSPHATASE"/>
    <property type="match status" value="1"/>
</dbReference>
<dbReference type="Gene3D" id="3.20.20.140">
    <property type="entry name" value="Metal-dependent hydrolases"/>
    <property type="match status" value="1"/>
</dbReference>
<dbReference type="InterPro" id="IPR051781">
    <property type="entry name" value="Metallo-dep_Hydrolase"/>
</dbReference>
<dbReference type="SUPFAM" id="SSF51556">
    <property type="entry name" value="Metallo-dependent hydrolases"/>
    <property type="match status" value="1"/>
</dbReference>
<dbReference type="InterPro" id="IPR032466">
    <property type="entry name" value="Metal_Hydrolase"/>
</dbReference>
<dbReference type="EMBL" id="CBXV010000004">
    <property type="protein sequence ID" value="CDM65258.1"/>
    <property type="molecule type" value="Genomic_DNA"/>
</dbReference>
<proteinExistence type="predicted"/>
<feature type="domain" description="Amidohydrolase-related" evidence="2">
    <location>
        <begin position="87"/>
        <end position="415"/>
    </location>
</feature>
<evidence type="ECO:0000313" key="4">
    <source>
        <dbReference type="Proteomes" id="UP000031518"/>
    </source>
</evidence>
<evidence type="ECO:0000313" key="3">
    <source>
        <dbReference type="EMBL" id="CDM65258.1"/>
    </source>
</evidence>
<dbReference type="Proteomes" id="UP000031518">
    <property type="component" value="Unassembled WGS sequence"/>
</dbReference>
<keyword evidence="3" id="KW-0378">Hydrolase</keyword>
<dbReference type="AlphaFoldDB" id="A0A0B6WVE1"/>
<sequence length="421" mass="44697" precursor="true">MKMIEKVLRALTFIKRHEKSSGALVVLLLASAAAQAQIAVRGETVYTMAGAPIRDGVVLIRDGKIERVGPASQVAIPVGYRTLTARVVTPGLIDAHSTVGLSGYLNQPHDQMQLDTSAPIQPELRAIDAYDAREFLVGYLRSFGITTVHTGHGPGALISGQTMIVKTVGDTIDQAVIVPEAMIAASLGQAGLGQGGKSPGTRSKEIAMLRAELLKAQDYVAKQKAAGNDPSKAPSRDIRMEALARVIRGEIPLLVNVHRAHDIMSALRVAKEFGIKIVLDGAAEAYLVMDQIKAAGVPVIIHPTMYRAAGDAENLSMETAAKLRRAGIPVALQSCYESYVPKTRVVLFEAAIAAANGLSFEEALATVTIDAARILGIANRVGSLEPGKDADVVLFDGDPFEYTSHVTGVIINGQVASEERR</sequence>
<feature type="signal peptide" evidence="1">
    <location>
        <begin position="1"/>
        <end position="36"/>
    </location>
</feature>
<reference evidence="3 4" key="2">
    <citation type="submission" date="2015-01" db="EMBL/GenBank/DDBJ databases">
        <title>Complete genome sequence of Pyrinomonas methylaliphatogenes type strain K22T.</title>
        <authorList>
            <person name="Lee K.C.Y."/>
            <person name="Power J.F."/>
            <person name="Dunfield P.F."/>
            <person name="Morgan X.C."/>
            <person name="Huttenhower C."/>
            <person name="Stott M.B."/>
        </authorList>
    </citation>
    <scope>NUCLEOTIDE SEQUENCE [LARGE SCALE GENOMIC DNA]</scope>
    <source>
        <strain evidence="3 4">K22</strain>
    </source>
</reference>
<evidence type="ECO:0000256" key="1">
    <source>
        <dbReference type="SAM" id="SignalP"/>
    </source>
</evidence>
<gene>
    <name evidence="3" type="ORF">PYK22_01256</name>
</gene>